<evidence type="ECO:0000256" key="3">
    <source>
        <dbReference type="ARBA" id="ARBA00022475"/>
    </source>
</evidence>
<keyword evidence="7" id="KW-0472">Membrane</keyword>
<dbReference type="PROSITE" id="PS50198">
    <property type="entry name" value="PPIC_PPIASE_2"/>
    <property type="match status" value="1"/>
</dbReference>
<evidence type="ECO:0000313" key="17">
    <source>
        <dbReference type="Proteomes" id="UP000630142"/>
    </source>
</evidence>
<dbReference type="Gene3D" id="3.10.50.40">
    <property type="match status" value="1"/>
</dbReference>
<keyword evidence="14 16" id="KW-0413">Isomerase</keyword>
<keyword evidence="4" id="KW-0997">Cell inner membrane</keyword>
<evidence type="ECO:0000256" key="7">
    <source>
        <dbReference type="ARBA" id="ARBA00023136"/>
    </source>
</evidence>
<dbReference type="InterPro" id="IPR046357">
    <property type="entry name" value="PPIase_dom_sf"/>
</dbReference>
<gene>
    <name evidence="16" type="ORF">GCM10016234_09990</name>
</gene>
<sequence>MLTFLRSAAGTWISKLLLILLVVSFVVWGVSAQLVNGTGTNNVITAGDAHVSQQDFRLAYDRQINLYSQQFGTRITREQARSFGIEDQVVAQLVAGALLDQQARTMGLGVSQDRVAALTASDQAFHGPDGQFNRQQFQNVLSQAGMRPQDYLLNREQVALRQQIVEAVSDGMTAPDAFMRAAALYRGEDRTVDYVVLPLSLVDAVEEPSAADLQTYFDQNKAEFAAPEYRKISYVRMEPADIADPNSVSEEQVQSDYGKNKARFTTPERRKIEQLVFGNEAGAQAAVEAIRNGSTFESIVSAQSKTIDDVQLGTLAKTEIADKAIADAAFGLSAGQVSDVVKGNFGSVLVRVTQITPEVVRPMAEVGDQIRRDLALSEANRILLDAHDRFEDARGGGARLAEAAQQLNLRVTTIDAVDRQGRRPDGSVVDDLPASAQMLQQAFETEVGADNPGMQTDAKGYVFFDLDAIAPARDRTLDEVRDQVVENWKDEQAASRLSARAADAQKRLSDGVATLDQIASETAQQKQTKRGLKRDADDVEFGREGVAAVFSVGQGGSKVTPAPQDGTQIVFQVTEISEPVAADAASLGEEQARRFNTGVADDLLDQLVARLQGEYSVQVNRAAIDRALAF</sequence>
<evidence type="ECO:0000256" key="14">
    <source>
        <dbReference type="PROSITE-ProRule" id="PRU00278"/>
    </source>
</evidence>
<dbReference type="GO" id="GO:0005886">
    <property type="term" value="C:plasma membrane"/>
    <property type="evidence" value="ECO:0007669"/>
    <property type="project" value="UniProtKB-SubCell"/>
</dbReference>
<reference evidence="16" key="2">
    <citation type="submission" date="2020-09" db="EMBL/GenBank/DDBJ databases">
        <authorList>
            <person name="Sun Q."/>
            <person name="Kim S."/>
        </authorList>
    </citation>
    <scope>NUCLEOTIDE SEQUENCE</scope>
    <source>
        <strain evidence="16">KCTC 42249</strain>
    </source>
</reference>
<keyword evidence="5" id="KW-0812">Transmembrane</keyword>
<evidence type="ECO:0000256" key="12">
    <source>
        <dbReference type="ARBA" id="ARBA00040743"/>
    </source>
</evidence>
<evidence type="ECO:0000256" key="1">
    <source>
        <dbReference type="ARBA" id="ARBA00004382"/>
    </source>
</evidence>
<keyword evidence="8" id="KW-0143">Chaperone</keyword>
<proteinExistence type="inferred from homology"/>
<evidence type="ECO:0000256" key="5">
    <source>
        <dbReference type="ARBA" id="ARBA00022692"/>
    </source>
</evidence>
<dbReference type="RefSeq" id="WP_189502134.1">
    <property type="nucleotide sequence ID" value="NZ_BMZQ01000001.1"/>
</dbReference>
<dbReference type="InterPro" id="IPR000297">
    <property type="entry name" value="PPIase_PpiC"/>
</dbReference>
<comment type="caution">
    <text evidence="16">The sequence shown here is derived from an EMBL/GenBank/DDBJ whole genome shotgun (WGS) entry which is preliminary data.</text>
</comment>
<dbReference type="PANTHER" id="PTHR47529">
    <property type="entry name" value="PEPTIDYL-PROLYL CIS-TRANS ISOMERASE D"/>
    <property type="match status" value="1"/>
</dbReference>
<evidence type="ECO:0000256" key="9">
    <source>
        <dbReference type="ARBA" id="ARBA00030642"/>
    </source>
</evidence>
<evidence type="ECO:0000259" key="15">
    <source>
        <dbReference type="PROSITE" id="PS50198"/>
    </source>
</evidence>
<protein>
    <recommendedName>
        <fullName evidence="2">Parvulin-like PPIase</fullName>
    </recommendedName>
    <alternativeName>
        <fullName evidence="9">Peptidyl-prolyl cis-trans isomerase plp</fullName>
    </alternativeName>
    <alternativeName>
        <fullName evidence="12">Periplasmic chaperone PpiD</fullName>
    </alternativeName>
    <alternativeName>
        <fullName evidence="13">Periplasmic folding chaperone</fullName>
    </alternativeName>
    <alternativeName>
        <fullName evidence="10">Rotamase plp</fullName>
    </alternativeName>
</protein>
<reference evidence="16" key="1">
    <citation type="journal article" date="2014" name="Int. J. Syst. Evol. Microbiol.">
        <title>Complete genome sequence of Corynebacterium casei LMG S-19264T (=DSM 44701T), isolated from a smear-ripened cheese.</title>
        <authorList>
            <consortium name="US DOE Joint Genome Institute (JGI-PGF)"/>
            <person name="Walter F."/>
            <person name="Albersmeier A."/>
            <person name="Kalinowski J."/>
            <person name="Ruckert C."/>
        </authorList>
    </citation>
    <scope>NUCLEOTIDE SEQUENCE</scope>
    <source>
        <strain evidence="16">KCTC 42249</strain>
    </source>
</reference>
<dbReference type="PANTHER" id="PTHR47529:SF1">
    <property type="entry name" value="PERIPLASMIC CHAPERONE PPID"/>
    <property type="match status" value="1"/>
</dbReference>
<name>A0A8J3DX75_9HYPH</name>
<evidence type="ECO:0000256" key="10">
    <source>
        <dbReference type="ARBA" id="ARBA00031484"/>
    </source>
</evidence>
<dbReference type="InterPro" id="IPR027304">
    <property type="entry name" value="Trigger_fact/SurA_dom_sf"/>
</dbReference>
<keyword evidence="6" id="KW-1133">Transmembrane helix</keyword>
<dbReference type="GO" id="GO:0003755">
    <property type="term" value="F:peptidyl-prolyl cis-trans isomerase activity"/>
    <property type="evidence" value="ECO:0007669"/>
    <property type="project" value="UniProtKB-KW"/>
</dbReference>
<dbReference type="Pfam" id="PF13145">
    <property type="entry name" value="Rotamase_2"/>
    <property type="match status" value="1"/>
</dbReference>
<dbReference type="Pfam" id="PF13624">
    <property type="entry name" value="SurA_N_3"/>
    <property type="match status" value="1"/>
</dbReference>
<comment type="subcellular location">
    <subcellularLocation>
        <location evidence="1">Cell inner membrane</location>
        <topology evidence="1">Single-pass type II membrane protein</topology>
        <orientation evidence="1">Periplasmic side</orientation>
    </subcellularLocation>
</comment>
<evidence type="ECO:0000256" key="13">
    <source>
        <dbReference type="ARBA" id="ARBA00042775"/>
    </source>
</evidence>
<organism evidence="16 17">
    <name type="scientific">Tianweitania populi</name>
    <dbReference type="NCBI Taxonomy" id="1607949"/>
    <lineage>
        <taxon>Bacteria</taxon>
        <taxon>Pseudomonadati</taxon>
        <taxon>Pseudomonadota</taxon>
        <taxon>Alphaproteobacteria</taxon>
        <taxon>Hyphomicrobiales</taxon>
        <taxon>Phyllobacteriaceae</taxon>
        <taxon>Tianweitania</taxon>
    </lineage>
</organism>
<evidence type="ECO:0000313" key="16">
    <source>
        <dbReference type="EMBL" id="GHD09334.1"/>
    </source>
</evidence>
<keyword evidence="3" id="KW-1003">Cell membrane</keyword>
<dbReference type="Proteomes" id="UP000630142">
    <property type="component" value="Unassembled WGS sequence"/>
</dbReference>
<dbReference type="SUPFAM" id="SSF109998">
    <property type="entry name" value="Triger factor/SurA peptide-binding domain-like"/>
    <property type="match status" value="1"/>
</dbReference>
<feature type="domain" description="PpiC" evidence="15">
    <location>
        <begin position="267"/>
        <end position="354"/>
    </location>
</feature>
<dbReference type="InterPro" id="IPR052029">
    <property type="entry name" value="PpiD_chaperone"/>
</dbReference>
<evidence type="ECO:0000256" key="6">
    <source>
        <dbReference type="ARBA" id="ARBA00022989"/>
    </source>
</evidence>
<evidence type="ECO:0000256" key="11">
    <source>
        <dbReference type="ARBA" id="ARBA00038408"/>
    </source>
</evidence>
<keyword evidence="14" id="KW-0697">Rotamase</keyword>
<keyword evidence="17" id="KW-1185">Reference proteome</keyword>
<evidence type="ECO:0000256" key="2">
    <source>
        <dbReference type="ARBA" id="ARBA00018370"/>
    </source>
</evidence>
<comment type="similarity">
    <text evidence="11">Belongs to the PpiD chaperone family.</text>
</comment>
<dbReference type="AlphaFoldDB" id="A0A8J3DX75"/>
<dbReference type="EMBL" id="BMZQ01000001">
    <property type="protein sequence ID" value="GHD09334.1"/>
    <property type="molecule type" value="Genomic_DNA"/>
</dbReference>
<evidence type="ECO:0000256" key="8">
    <source>
        <dbReference type="ARBA" id="ARBA00023186"/>
    </source>
</evidence>
<accession>A0A8J3DX75</accession>
<evidence type="ECO:0000256" key="4">
    <source>
        <dbReference type="ARBA" id="ARBA00022519"/>
    </source>
</evidence>
<dbReference type="SUPFAM" id="SSF54534">
    <property type="entry name" value="FKBP-like"/>
    <property type="match status" value="1"/>
</dbReference>